<gene>
    <name evidence="2" type="ORF">SAMN05421545_1785</name>
</gene>
<proteinExistence type="predicted"/>
<dbReference type="InterPro" id="IPR046601">
    <property type="entry name" value="DUF6660"/>
</dbReference>
<protein>
    <recommendedName>
        <fullName evidence="4">Zinc-or iron-chelating domain-containing protein</fullName>
    </recommendedName>
</protein>
<dbReference type="Pfam" id="PF20365">
    <property type="entry name" value="DUF6660"/>
    <property type="match status" value="1"/>
</dbReference>
<dbReference type="AlphaFoldDB" id="A0A1N6WW01"/>
<dbReference type="PROSITE" id="PS51257">
    <property type="entry name" value="PROKAR_LIPOPROTEIN"/>
    <property type="match status" value="1"/>
</dbReference>
<keyword evidence="1" id="KW-0732">Signal</keyword>
<organism evidence="2 3">
    <name type="scientific">Pontibacter lucknowensis</name>
    <dbReference type="NCBI Taxonomy" id="1077936"/>
    <lineage>
        <taxon>Bacteria</taxon>
        <taxon>Pseudomonadati</taxon>
        <taxon>Bacteroidota</taxon>
        <taxon>Cytophagia</taxon>
        <taxon>Cytophagales</taxon>
        <taxon>Hymenobacteraceae</taxon>
        <taxon>Pontibacter</taxon>
    </lineage>
</organism>
<feature type="chain" id="PRO_5012523484" description="Zinc-or iron-chelating domain-containing protein" evidence="1">
    <location>
        <begin position="19"/>
        <end position="107"/>
    </location>
</feature>
<name>A0A1N6WW01_9BACT</name>
<evidence type="ECO:0000256" key="1">
    <source>
        <dbReference type="SAM" id="SignalP"/>
    </source>
</evidence>
<feature type="signal peptide" evidence="1">
    <location>
        <begin position="1"/>
        <end position="18"/>
    </location>
</feature>
<evidence type="ECO:0000313" key="3">
    <source>
        <dbReference type="Proteomes" id="UP000185924"/>
    </source>
</evidence>
<evidence type="ECO:0008006" key="4">
    <source>
        <dbReference type="Google" id="ProtNLM"/>
    </source>
</evidence>
<keyword evidence="3" id="KW-1185">Reference proteome</keyword>
<evidence type="ECO:0000313" key="2">
    <source>
        <dbReference type="EMBL" id="SIQ94186.1"/>
    </source>
</evidence>
<sequence>MRFVAIFFSLFMFWTACLPCTDKIMDSHEHLPNMTDVADTTGESPFHEDTCPLFCSCGCCATFTVTVEPEHIVFRVPVIPQTKPLVYPELREIKIASTWWHPPRLVA</sequence>
<reference evidence="3" key="1">
    <citation type="submission" date="2017-01" db="EMBL/GenBank/DDBJ databases">
        <authorList>
            <person name="Varghese N."/>
            <person name="Submissions S."/>
        </authorList>
    </citation>
    <scope>NUCLEOTIDE SEQUENCE [LARGE SCALE GENOMIC DNA]</scope>
    <source>
        <strain evidence="3">DM9</strain>
    </source>
</reference>
<dbReference type="EMBL" id="FTNM01000002">
    <property type="protein sequence ID" value="SIQ94186.1"/>
    <property type="molecule type" value="Genomic_DNA"/>
</dbReference>
<accession>A0A1N6WW01</accession>
<dbReference type="Proteomes" id="UP000185924">
    <property type="component" value="Unassembled WGS sequence"/>
</dbReference>
<dbReference type="STRING" id="1077936.SAMN05421545_1785"/>